<dbReference type="Gene3D" id="3.60.15.10">
    <property type="entry name" value="Ribonuclease Z/Hydroxyacylglutathione hydrolase-like"/>
    <property type="match status" value="1"/>
</dbReference>
<comment type="similarity">
    <text evidence="1">Belongs to the metallo-beta-lactamase superfamily. Class-B beta-lactamase family.</text>
</comment>
<dbReference type="RefSeq" id="WP_016390808.1">
    <property type="nucleotide sequence ID" value="NZ_KE646810.1"/>
</dbReference>
<evidence type="ECO:0000256" key="2">
    <source>
        <dbReference type="SAM" id="SignalP"/>
    </source>
</evidence>
<protein>
    <submittedName>
        <fullName evidence="4">Beta-lactamase domain-containing protein</fullName>
    </submittedName>
</protein>
<reference evidence="4 5" key="1">
    <citation type="journal article" date="2013" name="Genome Announc.">
        <title>Genome Sequence of the Pyrene- and Fluoranthene-Degrading Bacterium Cycloclasticus sp. Strain PY97M.</title>
        <authorList>
            <person name="Cui Z."/>
            <person name="Xu G."/>
            <person name="Li Q."/>
            <person name="Gao W."/>
            <person name="Zheng L."/>
        </authorList>
    </citation>
    <scope>NUCLEOTIDE SEQUENCE [LARGE SCALE GENOMIC DNA]</scope>
    <source>
        <strain evidence="4 5">PY97M</strain>
    </source>
</reference>
<accession>A0AB33Z0N8</accession>
<dbReference type="CDD" id="cd16282">
    <property type="entry name" value="metallo-hydrolase-like_MBL-fold"/>
    <property type="match status" value="1"/>
</dbReference>
<dbReference type="Pfam" id="PF00753">
    <property type="entry name" value="Lactamase_B"/>
    <property type="match status" value="1"/>
</dbReference>
<dbReference type="SMART" id="SM00849">
    <property type="entry name" value="Lactamase_B"/>
    <property type="match status" value="1"/>
</dbReference>
<feature type="signal peptide" evidence="2">
    <location>
        <begin position="1"/>
        <end position="22"/>
    </location>
</feature>
<dbReference type="InterPro" id="IPR050855">
    <property type="entry name" value="NDM-1-like"/>
</dbReference>
<evidence type="ECO:0000259" key="3">
    <source>
        <dbReference type="SMART" id="SM00849"/>
    </source>
</evidence>
<keyword evidence="5" id="KW-1185">Reference proteome</keyword>
<dbReference type="GO" id="GO:0017001">
    <property type="term" value="P:antibiotic catabolic process"/>
    <property type="evidence" value="ECO:0007669"/>
    <property type="project" value="UniProtKB-ARBA"/>
</dbReference>
<evidence type="ECO:0000313" key="5">
    <source>
        <dbReference type="Proteomes" id="UP000015462"/>
    </source>
</evidence>
<keyword evidence="2" id="KW-0732">Signal</keyword>
<dbReference type="AlphaFoldDB" id="A0AB33Z0N8"/>
<feature type="chain" id="PRO_5044296090" evidence="2">
    <location>
        <begin position="23"/>
        <end position="304"/>
    </location>
</feature>
<comment type="caution">
    <text evidence="4">The sequence shown here is derived from an EMBL/GenBank/DDBJ whole genome shotgun (WGS) entry which is preliminary data.</text>
</comment>
<evidence type="ECO:0000313" key="4">
    <source>
        <dbReference type="EMBL" id="EPD12536.1"/>
    </source>
</evidence>
<organism evidence="4 5">
    <name type="scientific">Cycloclasticus pugetii</name>
    <dbReference type="NCBI Taxonomy" id="34068"/>
    <lineage>
        <taxon>Bacteria</taxon>
        <taxon>Pseudomonadati</taxon>
        <taxon>Pseudomonadota</taxon>
        <taxon>Gammaproteobacteria</taxon>
        <taxon>Thiotrichales</taxon>
        <taxon>Piscirickettsiaceae</taxon>
        <taxon>Cycloclasticus</taxon>
    </lineage>
</organism>
<evidence type="ECO:0000256" key="1">
    <source>
        <dbReference type="ARBA" id="ARBA00005250"/>
    </source>
</evidence>
<sequence length="304" mass="33479">MNVSNKIFLLFFSLFLSSQSYAGPADEGISNITLKTTHVRGNIYMLEGEGGFAGGNIGVSAGPDGLLLVDDQLGPMSKKIDAALNDISKGRLRFILNTHWHGDHSGNNAYFSKDATIISHTNTRKRLMTDQENFFGKSPASPKEAWPIITFEQAINIHFNNEEIQFIHHAHGHTDSDAVVYFPKSNVAHLGDHFFNGFFPFVDLDTGGNAFTLTHNIGEIIESLPEDALVIPGHGELSDVKGLKNYYAMLTDTTQFVKQQAASGKTLDQIQLAGLPSKWAAWGGGFINEENWIKIIFNSLPKQQ</sequence>
<dbReference type="InterPro" id="IPR036866">
    <property type="entry name" value="RibonucZ/Hydroxyglut_hydro"/>
</dbReference>
<feature type="domain" description="Metallo-beta-lactamase" evidence="3">
    <location>
        <begin position="54"/>
        <end position="234"/>
    </location>
</feature>
<dbReference type="Proteomes" id="UP000015462">
    <property type="component" value="Unassembled WGS sequence"/>
</dbReference>
<gene>
    <name evidence="4" type="ORF">L196_09569</name>
</gene>
<dbReference type="InterPro" id="IPR001279">
    <property type="entry name" value="Metallo-B-lactamas"/>
</dbReference>
<name>A0AB33Z0N8_9GAMM</name>
<proteinExistence type="inferred from homology"/>
<dbReference type="SUPFAM" id="SSF56281">
    <property type="entry name" value="Metallo-hydrolase/oxidoreductase"/>
    <property type="match status" value="1"/>
</dbReference>
<dbReference type="PANTHER" id="PTHR42951">
    <property type="entry name" value="METALLO-BETA-LACTAMASE DOMAIN-CONTAINING"/>
    <property type="match status" value="1"/>
</dbReference>
<dbReference type="EMBL" id="ASHL01000009">
    <property type="protein sequence ID" value="EPD12536.1"/>
    <property type="molecule type" value="Genomic_DNA"/>
</dbReference>
<dbReference type="PANTHER" id="PTHR42951:SF4">
    <property type="entry name" value="ACYL-COENZYME A THIOESTERASE MBLAC2"/>
    <property type="match status" value="1"/>
</dbReference>